<dbReference type="RefSeq" id="WP_006808189.1">
    <property type="nucleotide sequence ID" value="NZ_ADAD01000177.1"/>
</dbReference>
<protein>
    <recommendedName>
        <fullName evidence="3">Phage gp6-like head-tail connector protein</fullName>
    </recommendedName>
</protein>
<organism evidence="1 2">
    <name type="scientific">Pseudoleptotrichia goodfellowii F0264</name>
    <dbReference type="NCBI Taxonomy" id="596323"/>
    <lineage>
        <taxon>Bacteria</taxon>
        <taxon>Fusobacteriati</taxon>
        <taxon>Fusobacteriota</taxon>
        <taxon>Fusobacteriia</taxon>
        <taxon>Fusobacteriales</taxon>
        <taxon>Leptotrichiaceae</taxon>
        <taxon>Pseudoleptotrichia</taxon>
    </lineage>
</organism>
<dbReference type="Proteomes" id="UP000004226">
    <property type="component" value="Unassembled WGS sequence"/>
</dbReference>
<evidence type="ECO:0000313" key="1">
    <source>
        <dbReference type="EMBL" id="EEY34211.1"/>
    </source>
</evidence>
<evidence type="ECO:0000313" key="2">
    <source>
        <dbReference type="Proteomes" id="UP000004226"/>
    </source>
</evidence>
<comment type="caution">
    <text evidence="1">The sequence shown here is derived from an EMBL/GenBank/DDBJ whole genome shotgun (WGS) entry which is preliminary data.</text>
</comment>
<reference evidence="1 2" key="1">
    <citation type="submission" date="2009-10" db="EMBL/GenBank/DDBJ databases">
        <authorList>
            <person name="Harkins D.M."/>
            <person name="Madupu R."/>
            <person name="Durkin A.S."/>
            <person name="Torralba M."/>
            <person name="Methe B."/>
            <person name="Sutton G.G."/>
            <person name="Strausberg R.L."/>
            <person name="Nelson K.E."/>
        </authorList>
    </citation>
    <scope>NUCLEOTIDE SEQUENCE [LARGE SCALE GENOMIC DNA]</scope>
    <source>
        <strain evidence="1 2">F0264</strain>
    </source>
</reference>
<dbReference type="AlphaFoldDB" id="D0GNX8"/>
<proteinExistence type="predicted"/>
<gene>
    <name evidence="1" type="ORF">HMPREF0554_0831</name>
</gene>
<keyword evidence="2" id="KW-1185">Reference proteome</keyword>
<name>D0GNX8_9FUSO</name>
<evidence type="ECO:0008006" key="3">
    <source>
        <dbReference type="Google" id="ProtNLM"/>
    </source>
</evidence>
<accession>D0GNX8</accession>
<sequence length="190" mass="22520">MNSIITLKQYEKLTGETMEQEKSSFIETLIRVASDMIESYIGYDLEKQDRTEIIQKKINISRLWIKYPPINSVKNISINKKNIGRQHYIHTTKKIEFTDYFCSCNCRCSFTFNDRIILEYNSGYKFGDDGNVPYDLQYYVAMLVKSLFLLSQDDDAQKYSSYKINDIAYSYKENETFTKHIVPILKRLLW</sequence>
<dbReference type="EMBL" id="ADAD01000177">
    <property type="protein sequence ID" value="EEY34211.1"/>
    <property type="molecule type" value="Genomic_DNA"/>
</dbReference>